<evidence type="ECO:0000256" key="1">
    <source>
        <dbReference type="SAM" id="MobiDB-lite"/>
    </source>
</evidence>
<evidence type="ECO:0000313" key="2">
    <source>
        <dbReference type="EMBL" id="GJE91923.1"/>
    </source>
</evidence>
<feature type="region of interest" description="Disordered" evidence="1">
    <location>
        <begin position="240"/>
        <end position="261"/>
    </location>
</feature>
<name>A0A9P3G9L1_9APHY</name>
<gene>
    <name evidence="2" type="ORF">PsYK624_080750</name>
</gene>
<protein>
    <submittedName>
        <fullName evidence="2">Uncharacterized protein</fullName>
    </submittedName>
</protein>
<evidence type="ECO:0000313" key="3">
    <source>
        <dbReference type="Proteomes" id="UP000703269"/>
    </source>
</evidence>
<keyword evidence="3" id="KW-1185">Reference proteome</keyword>
<comment type="caution">
    <text evidence="2">The sequence shown here is derived from an EMBL/GenBank/DDBJ whole genome shotgun (WGS) entry which is preliminary data.</text>
</comment>
<dbReference type="Proteomes" id="UP000703269">
    <property type="component" value="Unassembled WGS sequence"/>
</dbReference>
<reference evidence="2 3" key="1">
    <citation type="submission" date="2021-08" db="EMBL/GenBank/DDBJ databases">
        <title>Draft Genome Sequence of Phanerochaete sordida strain YK-624.</title>
        <authorList>
            <person name="Mori T."/>
            <person name="Dohra H."/>
            <person name="Suzuki T."/>
            <person name="Kawagishi H."/>
            <person name="Hirai H."/>
        </authorList>
    </citation>
    <scope>NUCLEOTIDE SEQUENCE [LARGE SCALE GENOMIC DNA]</scope>
    <source>
        <strain evidence="2 3">YK-624</strain>
    </source>
</reference>
<dbReference type="EMBL" id="BPQB01000023">
    <property type="protein sequence ID" value="GJE91923.1"/>
    <property type="molecule type" value="Genomic_DNA"/>
</dbReference>
<dbReference type="OrthoDB" id="2749647at2759"/>
<sequence length="261" mass="29324">MDTLLEELLAHILAFCFYVPPAHFFANDAQKGARLPTQTPRPAQLLRVARRWLRIGTPLLYASVRVHDARAACALARFFRAHPRVGAAVRSLRLARGGKDLCALVAHMPGLRALGVDLDVRRRYSAAGFACEAFAALRIEELYVRFKDVPWASRRTEEARAVMFERVKSWGSLRRLHISLTVCHRECTIPTQLVAALESSSVEEVVCDVDDVRRWIPDDVMQRILDSPCMKRVVSERDGTVFESPRGGSGGRLGAERRVYS</sequence>
<dbReference type="AlphaFoldDB" id="A0A9P3G9L1"/>
<accession>A0A9P3G9L1</accession>
<organism evidence="2 3">
    <name type="scientific">Phanerochaete sordida</name>
    <dbReference type="NCBI Taxonomy" id="48140"/>
    <lineage>
        <taxon>Eukaryota</taxon>
        <taxon>Fungi</taxon>
        <taxon>Dikarya</taxon>
        <taxon>Basidiomycota</taxon>
        <taxon>Agaricomycotina</taxon>
        <taxon>Agaricomycetes</taxon>
        <taxon>Polyporales</taxon>
        <taxon>Phanerochaetaceae</taxon>
        <taxon>Phanerochaete</taxon>
    </lineage>
</organism>
<proteinExistence type="predicted"/>